<feature type="region of interest" description="Disordered" evidence="1">
    <location>
        <begin position="164"/>
        <end position="190"/>
    </location>
</feature>
<evidence type="ECO:0000256" key="1">
    <source>
        <dbReference type="SAM" id="MobiDB-lite"/>
    </source>
</evidence>
<evidence type="ECO:0000313" key="2">
    <source>
        <dbReference type="EMBL" id="CRK19847.1"/>
    </source>
</evidence>
<organism evidence="2 3">
    <name type="scientific">Verticillium longisporum</name>
    <name type="common">Verticillium dahliae var. longisporum</name>
    <dbReference type="NCBI Taxonomy" id="100787"/>
    <lineage>
        <taxon>Eukaryota</taxon>
        <taxon>Fungi</taxon>
        <taxon>Dikarya</taxon>
        <taxon>Ascomycota</taxon>
        <taxon>Pezizomycotina</taxon>
        <taxon>Sordariomycetes</taxon>
        <taxon>Hypocreomycetidae</taxon>
        <taxon>Glomerellales</taxon>
        <taxon>Plectosphaerellaceae</taxon>
        <taxon>Verticillium</taxon>
    </lineage>
</organism>
<protein>
    <submittedName>
        <fullName evidence="2">Uncharacterized protein</fullName>
    </submittedName>
</protein>
<sequence length="352" mass="39576">MADYIQHRQCQTCFTLFPSNQKLFDHIEEYRSRERLLVAELELCRMHIAQSTNAISVEDSYDSCVGDEDRHDSSIQPNIFHCPFDKCDKGGPYATRGNLVRHFQTHVQCYETCPFCHEVFQRVHRFLRHGCKYDRDQPGAIFMRQRISHFNGVITGELNRLQSLPRVDSKRPRESTVSSPLRPRKMAKKSSSLPRVSDVYCDTSYPPCDPTTTDDGMEAIAREVEISTWSQTRRVDDQQTAIMGLKDNSLACLTEPDADGEWAFADTVAPTSPKDWTLAQTIANMTANDGEWAFANMGVGRYMIEGDNCWTMPQAVPNITIDGGSLAGSATVTNSLFGLTRGEWTTGAEPPG</sequence>
<name>A0A0G4LCT8_VERLO</name>
<dbReference type="AlphaFoldDB" id="A0A0G4LCT8"/>
<reference evidence="3" key="1">
    <citation type="submission" date="2015-05" db="EMBL/GenBank/DDBJ databases">
        <authorList>
            <person name="Fogelqvist Johan"/>
        </authorList>
    </citation>
    <scope>NUCLEOTIDE SEQUENCE [LARGE SCALE GENOMIC DNA]</scope>
</reference>
<gene>
    <name evidence="2" type="ORF">BN1723_011984</name>
</gene>
<dbReference type="EMBL" id="CVQI01010446">
    <property type="protein sequence ID" value="CRK19847.1"/>
    <property type="molecule type" value="Genomic_DNA"/>
</dbReference>
<evidence type="ECO:0000313" key="3">
    <source>
        <dbReference type="Proteomes" id="UP000045706"/>
    </source>
</evidence>
<dbReference type="Proteomes" id="UP000045706">
    <property type="component" value="Unassembled WGS sequence"/>
</dbReference>
<proteinExistence type="predicted"/>
<accession>A0A0G4LCT8</accession>